<dbReference type="GO" id="GO:0004519">
    <property type="term" value="F:endonuclease activity"/>
    <property type="evidence" value="ECO:0007669"/>
    <property type="project" value="UniProtKB-KW"/>
</dbReference>
<evidence type="ECO:0000313" key="16">
    <source>
        <dbReference type="Proteomes" id="UP000251314"/>
    </source>
</evidence>
<dbReference type="EMBL" id="RCMI01000137">
    <property type="protein sequence ID" value="KAG2930942.1"/>
    <property type="molecule type" value="Genomic_DNA"/>
</dbReference>
<keyword evidence="1" id="KW-0645">Protease</keyword>
<keyword evidence="3" id="KW-0548">Nucleotidyltransferase</keyword>
<dbReference type="GO" id="GO:0006508">
    <property type="term" value="P:proteolysis"/>
    <property type="evidence" value="ECO:0007669"/>
    <property type="project" value="UniProtKB-KW"/>
</dbReference>
<dbReference type="Gene3D" id="3.30.70.270">
    <property type="match status" value="1"/>
</dbReference>
<evidence type="ECO:0000256" key="5">
    <source>
        <dbReference type="ARBA" id="ARBA00022750"/>
    </source>
</evidence>
<evidence type="ECO:0000313" key="11">
    <source>
        <dbReference type="EMBL" id="KAG2930942.1"/>
    </source>
</evidence>
<evidence type="ECO:0000313" key="10">
    <source>
        <dbReference type="EMBL" id="KAG2861374.1"/>
    </source>
</evidence>
<dbReference type="Proteomes" id="UP000697107">
    <property type="component" value="Unassembled WGS sequence"/>
</dbReference>
<dbReference type="PANTHER" id="PTHR33064">
    <property type="entry name" value="POL PROTEIN"/>
    <property type="match status" value="1"/>
</dbReference>
<evidence type="ECO:0000256" key="7">
    <source>
        <dbReference type="ARBA" id="ARBA00022801"/>
    </source>
</evidence>
<keyword evidence="16" id="KW-1185">Reference proteome</keyword>
<dbReference type="InterPro" id="IPR043128">
    <property type="entry name" value="Rev_trsase/Diguanyl_cyclase"/>
</dbReference>
<keyword evidence="8" id="KW-0695">RNA-directed DNA polymerase</keyword>
<evidence type="ECO:0000256" key="4">
    <source>
        <dbReference type="ARBA" id="ARBA00022722"/>
    </source>
</evidence>
<organism evidence="15 16">
    <name type="scientific">Phytophthora cactorum</name>
    <dbReference type="NCBI Taxonomy" id="29920"/>
    <lineage>
        <taxon>Eukaryota</taxon>
        <taxon>Sar</taxon>
        <taxon>Stramenopiles</taxon>
        <taxon>Oomycota</taxon>
        <taxon>Peronosporomycetes</taxon>
        <taxon>Peronosporales</taxon>
        <taxon>Peronosporaceae</taxon>
        <taxon>Phytophthora</taxon>
    </lineage>
</organism>
<evidence type="ECO:0000256" key="6">
    <source>
        <dbReference type="ARBA" id="ARBA00022759"/>
    </source>
</evidence>
<dbReference type="AlphaFoldDB" id="A0A329RBG6"/>
<dbReference type="SUPFAM" id="SSF56672">
    <property type="entry name" value="DNA/RNA polymerases"/>
    <property type="match status" value="1"/>
</dbReference>
<proteinExistence type="predicted"/>
<name>A0A329RBG6_9STRA</name>
<evidence type="ECO:0000313" key="13">
    <source>
        <dbReference type="EMBL" id="KAG2989046.1"/>
    </source>
</evidence>
<evidence type="ECO:0000256" key="8">
    <source>
        <dbReference type="ARBA" id="ARBA00022918"/>
    </source>
</evidence>
<dbReference type="EMBL" id="RCMV01000198">
    <property type="protein sequence ID" value="KAG3221993.1"/>
    <property type="molecule type" value="Genomic_DNA"/>
</dbReference>
<dbReference type="Proteomes" id="UP000774804">
    <property type="component" value="Unassembled WGS sequence"/>
</dbReference>
<comment type="caution">
    <text evidence="15">The sequence shown here is derived from an EMBL/GenBank/DDBJ whole genome shotgun (WGS) entry which is preliminary data.</text>
</comment>
<feature type="domain" description="Reverse transcriptase RNase H-like" evidence="9">
    <location>
        <begin position="119"/>
        <end position="228"/>
    </location>
</feature>
<evidence type="ECO:0000256" key="2">
    <source>
        <dbReference type="ARBA" id="ARBA00022679"/>
    </source>
</evidence>
<dbReference type="OrthoDB" id="121795at2759"/>
<evidence type="ECO:0000256" key="3">
    <source>
        <dbReference type="ARBA" id="ARBA00022695"/>
    </source>
</evidence>
<dbReference type="VEuPathDB" id="FungiDB:PC110_g22372"/>
<reference evidence="15 16" key="1">
    <citation type="submission" date="2018-01" db="EMBL/GenBank/DDBJ databases">
        <title>Draft genome of the strawberry crown rot pathogen Phytophthora cactorum.</title>
        <authorList>
            <person name="Armitage A.D."/>
            <person name="Lysoe E."/>
            <person name="Nellist C.F."/>
            <person name="Harrison R.J."/>
            <person name="Brurberg M.B."/>
        </authorList>
    </citation>
    <scope>NUCLEOTIDE SEQUENCE [LARGE SCALE GENOMIC DNA]</scope>
    <source>
        <strain evidence="15 16">10300</strain>
    </source>
</reference>
<evidence type="ECO:0000313" key="12">
    <source>
        <dbReference type="EMBL" id="KAG2946851.1"/>
    </source>
</evidence>
<evidence type="ECO:0000313" key="15">
    <source>
        <dbReference type="EMBL" id="RAW21186.1"/>
    </source>
</evidence>
<dbReference type="EMBL" id="RCMK01000148">
    <property type="protein sequence ID" value="KAG2946851.1"/>
    <property type="molecule type" value="Genomic_DNA"/>
</dbReference>
<dbReference type="GO" id="GO:0003964">
    <property type="term" value="F:RNA-directed DNA polymerase activity"/>
    <property type="evidence" value="ECO:0007669"/>
    <property type="project" value="UniProtKB-KW"/>
</dbReference>
<keyword evidence="6" id="KW-0255">Endonuclease</keyword>
<dbReference type="EMBL" id="MJFZ01001972">
    <property type="protein sequence ID" value="RAW21186.1"/>
    <property type="molecule type" value="Genomic_DNA"/>
</dbReference>
<evidence type="ECO:0000256" key="1">
    <source>
        <dbReference type="ARBA" id="ARBA00022670"/>
    </source>
</evidence>
<keyword evidence="4" id="KW-0540">Nuclease</keyword>
<dbReference type="EMBL" id="RCML01000141">
    <property type="protein sequence ID" value="KAG2989046.1"/>
    <property type="molecule type" value="Genomic_DNA"/>
</dbReference>
<evidence type="ECO:0000259" key="9">
    <source>
        <dbReference type="Pfam" id="PF17917"/>
    </source>
</evidence>
<dbReference type="Proteomes" id="UP000736787">
    <property type="component" value="Unassembled WGS sequence"/>
</dbReference>
<dbReference type="Proteomes" id="UP000251314">
    <property type="component" value="Unassembled WGS sequence"/>
</dbReference>
<accession>A0A329RBG6</accession>
<dbReference type="Proteomes" id="UP000760860">
    <property type="component" value="Unassembled WGS sequence"/>
</dbReference>
<dbReference type="Pfam" id="PF17917">
    <property type="entry name" value="RT_RNaseH"/>
    <property type="match status" value="1"/>
</dbReference>
<dbReference type="Proteomes" id="UP000735874">
    <property type="component" value="Unassembled WGS sequence"/>
</dbReference>
<dbReference type="EMBL" id="RCMG01000156">
    <property type="protein sequence ID" value="KAG2861374.1"/>
    <property type="molecule type" value="Genomic_DNA"/>
</dbReference>
<keyword evidence="2" id="KW-0808">Transferase</keyword>
<sequence length="319" mass="36604">MAKSSLFELEIKWCGRLISREGVRHDPARVSALASLPLPATVANLQYFVCATNWLHDSLPDYARAIAPLQDKLNAERKRLGRRNRNALNVAMTWSTAERSAYDAVLSLVRDSALMASPDPDAERLVFRDASLTGYSIVVTQVANWDPTIPVTKQRYEMIICKGGMFKHNVEKEAYPIVKACQDLEYLLLRPKGFQLYCDHANLVYIFAPHDALKKHVRDRLQRWAMRLCGLHYVIKHIAGEDNLWGDIVSRWHTHEVVRVTAVQTRSRHVAPLASISRLRPLSDDEFVFPTLVTFARRNRWLCKNVPACESLWKRWMVS</sequence>
<reference evidence="10" key="2">
    <citation type="submission" date="2018-10" db="EMBL/GenBank/DDBJ databases">
        <title>Effector identification in a new, highly contiguous assembly of the strawberry crown rot pathogen Phytophthora cactorum.</title>
        <authorList>
            <person name="Armitage A.D."/>
            <person name="Nellist C.F."/>
            <person name="Bates H."/>
            <person name="Vickerstaff R.J."/>
            <person name="Harrison R.J."/>
        </authorList>
    </citation>
    <scope>NUCLEOTIDE SEQUENCE</scope>
    <source>
        <strain evidence="10">15-7</strain>
        <strain evidence="11">4032</strain>
        <strain evidence="12">4040</strain>
        <strain evidence="13">P415</strain>
        <strain evidence="14">P421</strain>
    </source>
</reference>
<dbReference type="InterPro" id="IPR043502">
    <property type="entry name" value="DNA/RNA_pol_sf"/>
</dbReference>
<protein>
    <recommendedName>
        <fullName evidence="9">Reverse transcriptase RNase H-like domain-containing protein</fullName>
    </recommendedName>
</protein>
<dbReference type="GO" id="GO:0004190">
    <property type="term" value="F:aspartic-type endopeptidase activity"/>
    <property type="evidence" value="ECO:0007669"/>
    <property type="project" value="UniProtKB-KW"/>
</dbReference>
<gene>
    <name evidence="15" type="ORF">PC110_g22372</name>
    <name evidence="10" type="ORF">PC113_g7212</name>
    <name evidence="11" type="ORF">PC115_g6239</name>
    <name evidence="12" type="ORF">PC117_g7295</name>
    <name evidence="13" type="ORF">PC118_g6371</name>
    <name evidence="14" type="ORF">PC129_g7300</name>
</gene>
<dbReference type="InterPro" id="IPR051320">
    <property type="entry name" value="Viral_Replic_Matur_Polypro"/>
</dbReference>
<evidence type="ECO:0000313" key="14">
    <source>
        <dbReference type="EMBL" id="KAG3221993.1"/>
    </source>
</evidence>
<keyword evidence="5" id="KW-0064">Aspartyl protease</keyword>
<keyword evidence="7" id="KW-0378">Hydrolase</keyword>
<dbReference type="PANTHER" id="PTHR33064:SF37">
    <property type="entry name" value="RIBONUCLEASE H"/>
    <property type="match status" value="1"/>
</dbReference>
<dbReference type="InterPro" id="IPR041373">
    <property type="entry name" value="RT_RNaseH"/>
</dbReference>